<dbReference type="RefSeq" id="WP_196098982.1">
    <property type="nucleotide sequence ID" value="NZ_CP064939.1"/>
</dbReference>
<sequence>MNRILQLSSYAGISLILISVIIGTIHTLDAVDNYRDGMLSVTMRANGPTQPSKLLATAKFTPSQFGSYQFKPTLAQSLILSGQGLNETGTTIVFCLLTGTFILFMTNTRPHLVEGLTETRIWQIVGAAVILFFSLRFLSLNLIDGYVASLTNNAFEYRTLDAGRGQINIEMLSLVVIITIIYELLNYSRKLKHENDLTI</sequence>
<evidence type="ECO:0008006" key="4">
    <source>
        <dbReference type="Google" id="ProtNLM"/>
    </source>
</evidence>
<feature type="transmembrane region" description="Helical" evidence="1">
    <location>
        <begin position="7"/>
        <end position="28"/>
    </location>
</feature>
<dbReference type="EMBL" id="CP064939">
    <property type="protein sequence ID" value="QPH39516.1"/>
    <property type="molecule type" value="Genomic_DNA"/>
</dbReference>
<dbReference type="KEGG" id="pex:IZT61_21160"/>
<keyword evidence="1" id="KW-0472">Membrane</keyword>
<evidence type="ECO:0000313" key="3">
    <source>
        <dbReference type="Proteomes" id="UP000594759"/>
    </source>
</evidence>
<gene>
    <name evidence="2" type="ORF">IZT61_21160</name>
</gene>
<feature type="transmembrane region" description="Helical" evidence="1">
    <location>
        <begin position="125"/>
        <end position="147"/>
    </location>
</feature>
<name>A0A7S9PZA3_9SPHI</name>
<dbReference type="AlphaFoldDB" id="A0A7S9PZA3"/>
<keyword evidence="3" id="KW-1185">Reference proteome</keyword>
<evidence type="ECO:0000256" key="1">
    <source>
        <dbReference type="SAM" id="Phobius"/>
    </source>
</evidence>
<keyword evidence="1" id="KW-0812">Transmembrane</keyword>
<dbReference type="Proteomes" id="UP000594759">
    <property type="component" value="Chromosome"/>
</dbReference>
<proteinExistence type="predicted"/>
<keyword evidence="1" id="KW-1133">Transmembrane helix</keyword>
<accession>A0A7S9PZA3</accession>
<protein>
    <recommendedName>
        <fullName evidence="4">DUF2975 domain-containing protein</fullName>
    </recommendedName>
</protein>
<evidence type="ECO:0000313" key="2">
    <source>
        <dbReference type="EMBL" id="QPH39516.1"/>
    </source>
</evidence>
<reference evidence="2 3" key="1">
    <citation type="submission" date="2020-11" db="EMBL/GenBank/DDBJ databases">
        <title>Pedobacter endophytica, an endophytic bacteria isolated form Carex pumila.</title>
        <authorList>
            <person name="Peng Y."/>
            <person name="Jiang L."/>
            <person name="Lee J."/>
        </authorList>
    </citation>
    <scope>NUCLEOTIDE SEQUENCE [LARGE SCALE GENOMIC DNA]</scope>
    <source>
        <strain evidence="2 3">JBR3-12</strain>
    </source>
</reference>
<feature type="transmembrane region" description="Helical" evidence="1">
    <location>
        <begin position="167"/>
        <end position="185"/>
    </location>
</feature>
<feature type="transmembrane region" description="Helical" evidence="1">
    <location>
        <begin position="88"/>
        <end position="105"/>
    </location>
</feature>
<organism evidence="2 3">
    <name type="scientific">Pedobacter endophyticus</name>
    <dbReference type="NCBI Taxonomy" id="2789740"/>
    <lineage>
        <taxon>Bacteria</taxon>
        <taxon>Pseudomonadati</taxon>
        <taxon>Bacteroidota</taxon>
        <taxon>Sphingobacteriia</taxon>
        <taxon>Sphingobacteriales</taxon>
        <taxon>Sphingobacteriaceae</taxon>
        <taxon>Pedobacter</taxon>
    </lineage>
</organism>